<dbReference type="Pfam" id="PF17782">
    <property type="entry name" value="WHD_DprA"/>
    <property type="match status" value="1"/>
</dbReference>
<comment type="similarity">
    <text evidence="1">Belongs to the DprA/Smf family.</text>
</comment>
<evidence type="ECO:0000313" key="5">
    <source>
        <dbReference type="Proteomes" id="UP000176700"/>
    </source>
</evidence>
<dbReference type="NCBIfam" id="TIGR00732">
    <property type="entry name" value="dprA"/>
    <property type="match status" value="1"/>
</dbReference>
<feature type="domain" description="DprA winged helix" evidence="3">
    <location>
        <begin position="231"/>
        <end position="285"/>
    </location>
</feature>
<dbReference type="InterPro" id="IPR057666">
    <property type="entry name" value="DrpA_SLOG"/>
</dbReference>
<gene>
    <name evidence="4" type="ORF">A2W41_04965</name>
</gene>
<dbReference type="InterPro" id="IPR036388">
    <property type="entry name" value="WH-like_DNA-bd_sf"/>
</dbReference>
<dbReference type="Proteomes" id="UP000176700">
    <property type="component" value="Unassembled WGS sequence"/>
</dbReference>
<name>A0A1G2G1G1_9BACT</name>
<sequence>MNANNKEIYAATSDSETWPALLKELPLKDQPKRLYMKGTMPPQDSLLVAIVGTRRPTSYGKSAAYEIAAYLTRLGIVTVSGMAVGIDTVVHKASVENGGKTIAVLGSGLNSDVIYPQINRPLAQKIVERGGCLISEYEPDTQAAKWTFPSRNRIIAGMSKAVVIIEARAKSGALITARLATEYAREVFALPGSIFHSTAEGPNRLIQAGAIPITSPDDIPTVLGIDIKKSKERDDKTLSPYERQIIRILEEPLTLDEIIKKCALPREIVLSSLSRLEIFGVVKSSSEGLYRKT</sequence>
<dbReference type="InterPro" id="IPR003488">
    <property type="entry name" value="DprA"/>
</dbReference>
<dbReference type="EMBL" id="MHNI01000004">
    <property type="protein sequence ID" value="OGZ43661.1"/>
    <property type="molecule type" value="Genomic_DNA"/>
</dbReference>
<evidence type="ECO:0000256" key="1">
    <source>
        <dbReference type="ARBA" id="ARBA00006525"/>
    </source>
</evidence>
<dbReference type="Pfam" id="PF02481">
    <property type="entry name" value="DNA_processg_A"/>
    <property type="match status" value="1"/>
</dbReference>
<reference evidence="4 5" key="1">
    <citation type="journal article" date="2016" name="Nat. Commun.">
        <title>Thousands of microbial genomes shed light on interconnected biogeochemical processes in an aquifer system.</title>
        <authorList>
            <person name="Anantharaman K."/>
            <person name="Brown C.T."/>
            <person name="Hug L.A."/>
            <person name="Sharon I."/>
            <person name="Castelle C.J."/>
            <person name="Probst A.J."/>
            <person name="Thomas B.C."/>
            <person name="Singh A."/>
            <person name="Wilkins M.J."/>
            <person name="Karaoz U."/>
            <person name="Brodie E.L."/>
            <person name="Williams K.H."/>
            <person name="Hubbard S.S."/>
            <person name="Banfield J.F."/>
        </authorList>
    </citation>
    <scope>NUCLEOTIDE SEQUENCE [LARGE SCALE GENOMIC DNA]</scope>
</reference>
<evidence type="ECO:0000259" key="2">
    <source>
        <dbReference type="Pfam" id="PF02481"/>
    </source>
</evidence>
<dbReference type="PANTHER" id="PTHR43022">
    <property type="entry name" value="PROTEIN SMF"/>
    <property type="match status" value="1"/>
</dbReference>
<dbReference type="Gene3D" id="3.40.50.450">
    <property type="match status" value="1"/>
</dbReference>
<accession>A0A1G2G1G1</accession>
<dbReference type="GO" id="GO:0009294">
    <property type="term" value="P:DNA-mediated transformation"/>
    <property type="evidence" value="ECO:0007669"/>
    <property type="project" value="InterPro"/>
</dbReference>
<evidence type="ECO:0000313" key="4">
    <source>
        <dbReference type="EMBL" id="OGZ43661.1"/>
    </source>
</evidence>
<dbReference type="InterPro" id="IPR041614">
    <property type="entry name" value="DprA_WH"/>
</dbReference>
<organism evidence="4 5">
    <name type="scientific">Candidatus Ryanbacteria bacterium RIFCSPHIGHO2_01_45_13</name>
    <dbReference type="NCBI Taxonomy" id="1802112"/>
    <lineage>
        <taxon>Bacteria</taxon>
        <taxon>Candidatus Ryaniibacteriota</taxon>
    </lineage>
</organism>
<dbReference type="Gene3D" id="1.10.10.10">
    <property type="entry name" value="Winged helix-like DNA-binding domain superfamily/Winged helix DNA-binding domain"/>
    <property type="match status" value="1"/>
</dbReference>
<comment type="caution">
    <text evidence="4">The sequence shown here is derived from an EMBL/GenBank/DDBJ whole genome shotgun (WGS) entry which is preliminary data.</text>
</comment>
<protein>
    <submittedName>
        <fullName evidence="4">DNA protecting protein DprA</fullName>
    </submittedName>
</protein>
<evidence type="ECO:0000259" key="3">
    <source>
        <dbReference type="Pfam" id="PF17782"/>
    </source>
</evidence>
<dbReference type="PANTHER" id="PTHR43022:SF1">
    <property type="entry name" value="PROTEIN SMF"/>
    <property type="match status" value="1"/>
</dbReference>
<proteinExistence type="inferred from homology"/>
<dbReference type="AlphaFoldDB" id="A0A1G2G1G1"/>
<dbReference type="SUPFAM" id="SSF102405">
    <property type="entry name" value="MCP/YpsA-like"/>
    <property type="match status" value="1"/>
</dbReference>
<feature type="domain" description="Smf/DprA SLOG" evidence="2">
    <location>
        <begin position="12"/>
        <end position="220"/>
    </location>
</feature>